<dbReference type="EMBL" id="LT906439">
    <property type="protein sequence ID" value="SNU87251.1"/>
    <property type="molecule type" value="Genomic_DNA"/>
</dbReference>
<evidence type="ECO:0000256" key="1">
    <source>
        <dbReference type="SAM" id="Phobius"/>
    </source>
</evidence>
<organism evidence="2 3">
    <name type="scientific">Streptococcus merionis</name>
    <dbReference type="NCBI Taxonomy" id="400065"/>
    <lineage>
        <taxon>Bacteria</taxon>
        <taxon>Bacillati</taxon>
        <taxon>Bacillota</taxon>
        <taxon>Bacilli</taxon>
        <taxon>Lactobacillales</taxon>
        <taxon>Streptococcaceae</taxon>
        <taxon>Streptococcus</taxon>
    </lineage>
</organism>
<feature type="transmembrane region" description="Helical" evidence="1">
    <location>
        <begin position="12"/>
        <end position="30"/>
    </location>
</feature>
<dbReference type="AlphaFoldDB" id="A0A239SP66"/>
<evidence type="ECO:0000313" key="3">
    <source>
        <dbReference type="Proteomes" id="UP000215185"/>
    </source>
</evidence>
<dbReference type="KEGG" id="smen:SAMEA4412692_0574"/>
<evidence type="ECO:0000313" key="2">
    <source>
        <dbReference type="EMBL" id="SNU87251.1"/>
    </source>
</evidence>
<keyword evidence="1" id="KW-0812">Transmembrane</keyword>
<protein>
    <submittedName>
        <fullName evidence="2">Uncharacterized protein</fullName>
    </submittedName>
</protein>
<feature type="transmembrane region" description="Helical" evidence="1">
    <location>
        <begin position="66"/>
        <end position="87"/>
    </location>
</feature>
<dbReference type="Proteomes" id="UP000215185">
    <property type="component" value="Chromosome 1"/>
</dbReference>
<keyword evidence="3" id="KW-1185">Reference proteome</keyword>
<gene>
    <name evidence="2" type="ORF">SAMEA4412692_00574</name>
</gene>
<keyword evidence="1" id="KW-1133">Transmembrane helix</keyword>
<feature type="transmembrane region" description="Helical" evidence="1">
    <location>
        <begin position="36"/>
        <end position="54"/>
    </location>
</feature>
<name>A0A239SP66_9STRE</name>
<reference evidence="2 3" key="1">
    <citation type="submission" date="2017-06" db="EMBL/GenBank/DDBJ databases">
        <authorList>
            <consortium name="Pathogen Informatics"/>
        </authorList>
    </citation>
    <scope>NUCLEOTIDE SEQUENCE [LARGE SCALE GENOMIC DNA]</scope>
    <source>
        <strain evidence="2 3">NCTC13788</strain>
    </source>
</reference>
<keyword evidence="1" id="KW-0472">Membrane</keyword>
<sequence length="88" mass="10043">MTVKHYTKNPLVLVVALFIYLSLPRISIGMFNTGCVSSFLGTIVGFLLVLQFVFKKFRNIRIDSIIFSLYLVYIIVQLSLLTILSLVR</sequence>
<proteinExistence type="predicted"/>
<accession>A0A239SP66</accession>